<reference evidence="2 3" key="1">
    <citation type="journal article" date="2007" name="Nature">
        <title>Evolution of genes and genomes on the Drosophila phylogeny.</title>
        <authorList>
            <consortium name="Drosophila 12 Genomes Consortium"/>
            <person name="Clark A.G."/>
            <person name="Eisen M.B."/>
            <person name="Smith D.R."/>
            <person name="Bergman C.M."/>
            <person name="Oliver B."/>
            <person name="Markow T.A."/>
            <person name="Kaufman T.C."/>
            <person name="Kellis M."/>
            <person name="Gelbart W."/>
            <person name="Iyer V.N."/>
            <person name="Pollard D.A."/>
            <person name="Sackton T.B."/>
            <person name="Larracuente A.M."/>
            <person name="Singh N.D."/>
            <person name="Abad J.P."/>
            <person name="Abt D.N."/>
            <person name="Adryan B."/>
            <person name="Aguade M."/>
            <person name="Akashi H."/>
            <person name="Anderson W.W."/>
            <person name="Aquadro C.F."/>
            <person name="Ardell D.H."/>
            <person name="Arguello R."/>
            <person name="Artieri C.G."/>
            <person name="Barbash D.A."/>
            <person name="Barker D."/>
            <person name="Barsanti P."/>
            <person name="Batterham P."/>
            <person name="Batzoglou S."/>
            <person name="Begun D."/>
            <person name="Bhutkar A."/>
            <person name="Blanco E."/>
            <person name="Bosak S.A."/>
            <person name="Bradley R.K."/>
            <person name="Brand A.D."/>
            <person name="Brent M.R."/>
            <person name="Brooks A.N."/>
            <person name="Brown R.H."/>
            <person name="Butlin R.K."/>
            <person name="Caggese C."/>
            <person name="Calvi B.R."/>
            <person name="Bernardo de Carvalho A."/>
            <person name="Caspi A."/>
            <person name="Castrezana S."/>
            <person name="Celniker S.E."/>
            <person name="Chang J.L."/>
            <person name="Chapple C."/>
            <person name="Chatterji S."/>
            <person name="Chinwalla A."/>
            <person name="Civetta A."/>
            <person name="Clifton S.W."/>
            <person name="Comeron J.M."/>
            <person name="Costello J.C."/>
            <person name="Coyne J.A."/>
            <person name="Daub J."/>
            <person name="David R.G."/>
            <person name="Delcher A.L."/>
            <person name="Delehaunty K."/>
            <person name="Do C.B."/>
            <person name="Ebling H."/>
            <person name="Edwards K."/>
            <person name="Eickbush T."/>
            <person name="Evans J.D."/>
            <person name="Filipski A."/>
            <person name="Findeiss S."/>
            <person name="Freyhult E."/>
            <person name="Fulton L."/>
            <person name="Fulton R."/>
            <person name="Garcia A.C."/>
            <person name="Gardiner A."/>
            <person name="Garfield D.A."/>
            <person name="Garvin B.E."/>
            <person name="Gibson G."/>
            <person name="Gilbert D."/>
            <person name="Gnerre S."/>
            <person name="Godfrey J."/>
            <person name="Good R."/>
            <person name="Gotea V."/>
            <person name="Gravely B."/>
            <person name="Greenberg A.J."/>
            <person name="Griffiths-Jones S."/>
            <person name="Gross S."/>
            <person name="Guigo R."/>
            <person name="Gustafson E.A."/>
            <person name="Haerty W."/>
            <person name="Hahn M.W."/>
            <person name="Halligan D.L."/>
            <person name="Halpern A.L."/>
            <person name="Halter G.M."/>
            <person name="Han M.V."/>
            <person name="Heger A."/>
            <person name="Hillier L."/>
            <person name="Hinrichs A.S."/>
            <person name="Holmes I."/>
            <person name="Hoskins R.A."/>
            <person name="Hubisz M.J."/>
            <person name="Hultmark D."/>
            <person name="Huntley M.A."/>
            <person name="Jaffe D.B."/>
            <person name="Jagadeeshan S."/>
            <person name="Jeck W.R."/>
            <person name="Johnson J."/>
            <person name="Jones C.D."/>
            <person name="Jordan W.C."/>
            <person name="Karpen G.H."/>
            <person name="Kataoka E."/>
            <person name="Keightley P.D."/>
            <person name="Kheradpour P."/>
            <person name="Kirkness E.F."/>
            <person name="Koerich L.B."/>
            <person name="Kristiansen K."/>
            <person name="Kudrna D."/>
            <person name="Kulathinal R.J."/>
            <person name="Kumar S."/>
            <person name="Kwok R."/>
            <person name="Lander E."/>
            <person name="Langley C.H."/>
            <person name="Lapoint R."/>
            <person name="Lazzaro B.P."/>
            <person name="Lee S.J."/>
            <person name="Levesque L."/>
            <person name="Li R."/>
            <person name="Lin C.F."/>
            <person name="Lin M.F."/>
            <person name="Lindblad-Toh K."/>
            <person name="Llopart A."/>
            <person name="Long M."/>
            <person name="Low L."/>
            <person name="Lozovsky E."/>
            <person name="Lu J."/>
            <person name="Luo M."/>
            <person name="Machado C.A."/>
            <person name="Makalowski W."/>
            <person name="Marzo M."/>
            <person name="Matsuda M."/>
            <person name="Matzkin L."/>
            <person name="McAllister B."/>
            <person name="McBride C.S."/>
            <person name="McKernan B."/>
            <person name="McKernan K."/>
            <person name="Mendez-Lago M."/>
            <person name="Minx P."/>
            <person name="Mollenhauer M.U."/>
            <person name="Montooth K."/>
            <person name="Mount S.M."/>
            <person name="Mu X."/>
            <person name="Myers E."/>
            <person name="Negre B."/>
            <person name="Newfeld S."/>
            <person name="Nielsen R."/>
            <person name="Noor M.A."/>
            <person name="O'Grady P."/>
            <person name="Pachter L."/>
            <person name="Papaceit M."/>
            <person name="Parisi M.J."/>
            <person name="Parisi M."/>
            <person name="Parts L."/>
            <person name="Pedersen J.S."/>
            <person name="Pesole G."/>
            <person name="Phillippy A.M."/>
            <person name="Ponting C.P."/>
            <person name="Pop M."/>
            <person name="Porcelli D."/>
            <person name="Powell J.R."/>
            <person name="Prohaska S."/>
            <person name="Pruitt K."/>
            <person name="Puig M."/>
            <person name="Quesneville H."/>
            <person name="Ram K.R."/>
            <person name="Rand D."/>
            <person name="Rasmussen M.D."/>
            <person name="Reed L.K."/>
            <person name="Reenan R."/>
            <person name="Reily A."/>
            <person name="Remington K.A."/>
            <person name="Rieger T.T."/>
            <person name="Ritchie M.G."/>
            <person name="Robin C."/>
            <person name="Rogers Y.H."/>
            <person name="Rohde C."/>
            <person name="Rozas J."/>
            <person name="Rubenfield M.J."/>
            <person name="Ruiz A."/>
            <person name="Russo S."/>
            <person name="Salzberg S.L."/>
            <person name="Sanchez-Gracia A."/>
            <person name="Saranga D.J."/>
            <person name="Sato H."/>
            <person name="Schaeffer S.W."/>
            <person name="Schatz M.C."/>
            <person name="Schlenke T."/>
            <person name="Schwartz R."/>
            <person name="Segarra C."/>
            <person name="Singh R.S."/>
            <person name="Sirot L."/>
            <person name="Sirota M."/>
            <person name="Sisneros N.B."/>
            <person name="Smith C.D."/>
            <person name="Smith T.F."/>
            <person name="Spieth J."/>
            <person name="Stage D.E."/>
            <person name="Stark A."/>
            <person name="Stephan W."/>
            <person name="Strausberg R.L."/>
            <person name="Strempel S."/>
            <person name="Sturgill D."/>
            <person name="Sutton G."/>
            <person name="Sutton G.G."/>
            <person name="Tao W."/>
            <person name="Teichmann S."/>
            <person name="Tobari Y.N."/>
            <person name="Tomimura Y."/>
            <person name="Tsolas J.M."/>
            <person name="Valente V.L."/>
            <person name="Venter E."/>
            <person name="Venter J.C."/>
            <person name="Vicario S."/>
            <person name="Vieira F.G."/>
            <person name="Vilella A.J."/>
            <person name="Villasante A."/>
            <person name="Walenz B."/>
            <person name="Wang J."/>
            <person name="Wasserman M."/>
            <person name="Watts T."/>
            <person name="Wilson D."/>
            <person name="Wilson R.K."/>
            <person name="Wing R.A."/>
            <person name="Wolfner M.F."/>
            <person name="Wong A."/>
            <person name="Wong G.K."/>
            <person name="Wu C.I."/>
            <person name="Wu G."/>
            <person name="Yamamoto D."/>
            <person name="Yang H.P."/>
            <person name="Yang S.P."/>
            <person name="Yorke J.A."/>
            <person name="Yoshida K."/>
            <person name="Zdobnov E."/>
            <person name="Zhang P."/>
            <person name="Zhang Y."/>
            <person name="Zimin A.V."/>
            <person name="Baldwin J."/>
            <person name="Abdouelleil A."/>
            <person name="Abdulkadir J."/>
            <person name="Abebe A."/>
            <person name="Abera B."/>
            <person name="Abreu J."/>
            <person name="Acer S.C."/>
            <person name="Aftuck L."/>
            <person name="Alexander A."/>
            <person name="An P."/>
            <person name="Anderson E."/>
            <person name="Anderson S."/>
            <person name="Arachi H."/>
            <person name="Azer M."/>
            <person name="Bachantsang P."/>
            <person name="Barry A."/>
            <person name="Bayul T."/>
            <person name="Berlin A."/>
            <person name="Bessette D."/>
            <person name="Bloom T."/>
            <person name="Blye J."/>
            <person name="Boguslavskiy L."/>
            <person name="Bonnet C."/>
            <person name="Boukhgalter B."/>
            <person name="Bourzgui I."/>
            <person name="Brown A."/>
            <person name="Cahill P."/>
            <person name="Channer S."/>
            <person name="Cheshatsang Y."/>
            <person name="Chuda L."/>
            <person name="Citroen M."/>
            <person name="Collymore A."/>
            <person name="Cooke P."/>
            <person name="Costello M."/>
            <person name="D'Aco K."/>
            <person name="Daza R."/>
            <person name="De Haan G."/>
            <person name="DeGray S."/>
            <person name="DeMaso C."/>
            <person name="Dhargay N."/>
            <person name="Dooley K."/>
            <person name="Dooley E."/>
            <person name="Doricent M."/>
            <person name="Dorje P."/>
            <person name="Dorjee K."/>
            <person name="Dupes A."/>
            <person name="Elong R."/>
            <person name="Falk J."/>
            <person name="Farina A."/>
            <person name="Faro S."/>
            <person name="Ferguson D."/>
            <person name="Fisher S."/>
            <person name="Foley C.D."/>
            <person name="Franke A."/>
            <person name="Friedrich D."/>
            <person name="Gadbois L."/>
            <person name="Gearin G."/>
            <person name="Gearin C.R."/>
            <person name="Giannoukos G."/>
            <person name="Goode T."/>
            <person name="Graham J."/>
            <person name="Grandbois E."/>
            <person name="Grewal S."/>
            <person name="Gyaltsen K."/>
            <person name="Hafez N."/>
            <person name="Hagos B."/>
            <person name="Hall J."/>
            <person name="Henson C."/>
            <person name="Hollinger A."/>
            <person name="Honan T."/>
            <person name="Huard M.D."/>
            <person name="Hughes L."/>
            <person name="Hurhula B."/>
            <person name="Husby M.E."/>
            <person name="Kamat A."/>
            <person name="Kanga B."/>
            <person name="Kashin S."/>
            <person name="Khazanovich D."/>
            <person name="Kisner P."/>
            <person name="Lance K."/>
            <person name="Lara M."/>
            <person name="Lee W."/>
            <person name="Lennon N."/>
            <person name="Letendre F."/>
            <person name="LeVine R."/>
            <person name="Lipovsky A."/>
            <person name="Liu X."/>
            <person name="Liu J."/>
            <person name="Liu S."/>
            <person name="Lokyitsang T."/>
            <person name="Lokyitsang Y."/>
            <person name="Lubonja R."/>
            <person name="Lui A."/>
            <person name="MacDonald P."/>
            <person name="Magnisalis V."/>
            <person name="Maru K."/>
            <person name="Matthews C."/>
            <person name="McCusker W."/>
            <person name="McDonough S."/>
            <person name="Mehta T."/>
            <person name="Meldrim J."/>
            <person name="Meneus L."/>
            <person name="Mihai O."/>
            <person name="Mihalev A."/>
            <person name="Mihova T."/>
            <person name="Mittelman R."/>
            <person name="Mlenga V."/>
            <person name="Montmayeur A."/>
            <person name="Mulrain L."/>
            <person name="Navidi A."/>
            <person name="Naylor J."/>
            <person name="Negash T."/>
            <person name="Nguyen T."/>
            <person name="Nguyen N."/>
            <person name="Nicol R."/>
            <person name="Norbu C."/>
            <person name="Norbu N."/>
            <person name="Novod N."/>
            <person name="O'Neill B."/>
            <person name="Osman S."/>
            <person name="Markiewicz E."/>
            <person name="Oyono O.L."/>
            <person name="Patti C."/>
            <person name="Phunkhang P."/>
            <person name="Pierre F."/>
            <person name="Priest M."/>
            <person name="Raghuraman S."/>
            <person name="Rege F."/>
            <person name="Reyes R."/>
            <person name="Rise C."/>
            <person name="Rogov P."/>
            <person name="Ross K."/>
            <person name="Ryan E."/>
            <person name="Settipalli S."/>
            <person name="Shea T."/>
            <person name="Sherpa N."/>
            <person name="Shi L."/>
            <person name="Shih D."/>
            <person name="Sparrow T."/>
            <person name="Spaulding J."/>
            <person name="Stalker J."/>
            <person name="Stange-Thomann N."/>
            <person name="Stavropoulos S."/>
            <person name="Stone C."/>
            <person name="Strader C."/>
            <person name="Tesfaye S."/>
            <person name="Thomson T."/>
            <person name="Thoulutsang Y."/>
            <person name="Thoulutsang D."/>
            <person name="Topham K."/>
            <person name="Topping I."/>
            <person name="Tsamla T."/>
            <person name="Vassiliev H."/>
            <person name="Vo A."/>
            <person name="Wangchuk T."/>
            <person name="Wangdi T."/>
            <person name="Weiand M."/>
            <person name="Wilkinson J."/>
            <person name="Wilson A."/>
            <person name="Yadav S."/>
            <person name="Young G."/>
            <person name="Yu Q."/>
            <person name="Zembek L."/>
            <person name="Zhong D."/>
            <person name="Zimmer A."/>
            <person name="Zwirko Z."/>
            <person name="Jaffe D.B."/>
            <person name="Alvarez P."/>
            <person name="Brockman W."/>
            <person name="Butler J."/>
            <person name="Chin C."/>
            <person name="Gnerre S."/>
            <person name="Grabherr M."/>
            <person name="Kleber M."/>
            <person name="Mauceli E."/>
            <person name="MacCallum I."/>
        </authorList>
    </citation>
    <scope>NUCLEOTIDE SEQUENCE [LARGE SCALE GENOMIC DNA]</scope>
    <source>
        <strain evidence="3">Tucson 15010-1051.87</strain>
    </source>
</reference>
<dbReference type="Proteomes" id="UP000008792">
    <property type="component" value="Unassembled WGS sequence"/>
</dbReference>
<evidence type="ECO:0000313" key="2">
    <source>
        <dbReference type="EMBL" id="KRF80797.1"/>
    </source>
</evidence>
<dbReference type="EMBL" id="CH940653">
    <property type="protein sequence ID" value="KRF80797.1"/>
    <property type="molecule type" value="Genomic_DNA"/>
</dbReference>
<evidence type="ECO:0000313" key="3">
    <source>
        <dbReference type="Proteomes" id="UP000008792"/>
    </source>
</evidence>
<protein>
    <submittedName>
        <fullName evidence="2">Uncharacterized protein</fullName>
    </submittedName>
</protein>
<name>A0A0Q9W7I9_DROVI</name>
<organism evidence="2 3">
    <name type="scientific">Drosophila virilis</name>
    <name type="common">Fruit fly</name>
    <dbReference type="NCBI Taxonomy" id="7244"/>
    <lineage>
        <taxon>Eukaryota</taxon>
        <taxon>Metazoa</taxon>
        <taxon>Ecdysozoa</taxon>
        <taxon>Arthropoda</taxon>
        <taxon>Hexapoda</taxon>
        <taxon>Insecta</taxon>
        <taxon>Pterygota</taxon>
        <taxon>Neoptera</taxon>
        <taxon>Endopterygota</taxon>
        <taxon>Diptera</taxon>
        <taxon>Brachycera</taxon>
        <taxon>Muscomorpha</taxon>
        <taxon>Ephydroidea</taxon>
        <taxon>Drosophilidae</taxon>
        <taxon>Drosophila</taxon>
    </lineage>
</organism>
<accession>A0A0Q9W7I9</accession>
<feature type="chain" id="PRO_5006386545" evidence="1">
    <location>
        <begin position="22"/>
        <end position="71"/>
    </location>
</feature>
<evidence type="ECO:0000256" key="1">
    <source>
        <dbReference type="SAM" id="SignalP"/>
    </source>
</evidence>
<dbReference type="AlphaFoldDB" id="A0A0Q9W7I9"/>
<keyword evidence="3" id="KW-1185">Reference proteome</keyword>
<feature type="signal peptide" evidence="1">
    <location>
        <begin position="1"/>
        <end position="21"/>
    </location>
</feature>
<proteinExistence type="predicted"/>
<keyword evidence="1" id="KW-0732">Signal</keyword>
<dbReference type="InParanoid" id="A0A0Q9W7I9"/>
<gene>
    <name evidence="2" type="primary">Dvir\GJ26802</name>
    <name evidence="2" type="ORF">Dvir_GJ26802</name>
</gene>
<sequence length="71" mass="7844">MLNKWSLFILVVSLLAAYGMPQTTERAATTGTTRRELVKSFMIQVQGLIAKLMKELQQLNATNDGNISNSS</sequence>